<dbReference type="PROSITE" id="PS51257">
    <property type="entry name" value="PROKAR_LIPOPROTEIN"/>
    <property type="match status" value="1"/>
</dbReference>
<dbReference type="RefSeq" id="WP_183589803.1">
    <property type="nucleotide sequence ID" value="NZ_JACHCA010000021.1"/>
</dbReference>
<evidence type="ECO:0008006" key="3">
    <source>
        <dbReference type="Google" id="ProtNLM"/>
    </source>
</evidence>
<accession>A0A841JJA6</accession>
<sequence length="132" mass="14964">MKNLSITAILIASTLFACKPKTNPVDEVKSVRFKFTELGRETQFRITCDKFDYYFPEGKVKNFTQKASVDSVMLLLTDMKRTDDGFQPDVRGKIYLTHPNNTVDTLCVGVKVLTYKSATYETPQALLALIQK</sequence>
<protein>
    <recommendedName>
        <fullName evidence="3">Lipoprotein</fullName>
    </recommendedName>
</protein>
<evidence type="ECO:0000313" key="2">
    <source>
        <dbReference type="Proteomes" id="UP000548326"/>
    </source>
</evidence>
<evidence type="ECO:0000313" key="1">
    <source>
        <dbReference type="EMBL" id="MBB6131263.1"/>
    </source>
</evidence>
<dbReference type="Proteomes" id="UP000548326">
    <property type="component" value="Unassembled WGS sequence"/>
</dbReference>
<dbReference type="AlphaFoldDB" id="A0A841JJA6"/>
<name>A0A841JJA6_9SPHI</name>
<dbReference type="EMBL" id="JACHCA010000021">
    <property type="protein sequence ID" value="MBB6131263.1"/>
    <property type="molecule type" value="Genomic_DNA"/>
</dbReference>
<gene>
    <name evidence="1" type="ORF">HDF22_005414</name>
</gene>
<comment type="caution">
    <text evidence="1">The sequence shown here is derived from an EMBL/GenBank/DDBJ whole genome shotgun (WGS) entry which is preliminary data.</text>
</comment>
<organism evidence="1 2">
    <name type="scientific">Mucilaginibacter lappiensis</name>
    <dbReference type="NCBI Taxonomy" id="354630"/>
    <lineage>
        <taxon>Bacteria</taxon>
        <taxon>Pseudomonadati</taxon>
        <taxon>Bacteroidota</taxon>
        <taxon>Sphingobacteriia</taxon>
        <taxon>Sphingobacteriales</taxon>
        <taxon>Sphingobacteriaceae</taxon>
        <taxon>Mucilaginibacter</taxon>
    </lineage>
</organism>
<reference evidence="1 2" key="1">
    <citation type="submission" date="2020-08" db="EMBL/GenBank/DDBJ databases">
        <title>Genomic Encyclopedia of Type Strains, Phase IV (KMG-V): Genome sequencing to study the core and pangenomes of soil and plant-associated prokaryotes.</title>
        <authorList>
            <person name="Whitman W."/>
        </authorList>
    </citation>
    <scope>NUCLEOTIDE SEQUENCE [LARGE SCALE GENOMIC DNA]</scope>
    <source>
        <strain evidence="1 2">MP601</strain>
    </source>
</reference>
<proteinExistence type="predicted"/>